<organism evidence="2 3">
    <name type="scientific">Nocardioides scoriae</name>
    <dbReference type="NCBI Taxonomy" id="642780"/>
    <lineage>
        <taxon>Bacteria</taxon>
        <taxon>Bacillati</taxon>
        <taxon>Actinomycetota</taxon>
        <taxon>Actinomycetes</taxon>
        <taxon>Propionibacteriales</taxon>
        <taxon>Nocardioidaceae</taxon>
        <taxon>Nocardioides</taxon>
    </lineage>
</organism>
<accession>A0A1H1SR50</accession>
<feature type="compositionally biased region" description="Basic residues" evidence="1">
    <location>
        <begin position="23"/>
        <end position="33"/>
    </location>
</feature>
<evidence type="ECO:0000313" key="2">
    <source>
        <dbReference type="EMBL" id="SDS50464.1"/>
    </source>
</evidence>
<sequence>MSERGGAGRSPGQSPGQASARAAARRAVIRRHHPDVGGDPEVLRRELAALEDPAPAPTLDPRVELRAPGRWQPVARVATRTRRVVRRRTRELRARLPHGWPGSRRWTDL</sequence>
<proteinExistence type="predicted"/>
<protein>
    <submittedName>
        <fullName evidence="2">Uncharacterized protein</fullName>
    </submittedName>
</protein>
<evidence type="ECO:0000256" key="1">
    <source>
        <dbReference type="SAM" id="MobiDB-lite"/>
    </source>
</evidence>
<dbReference type="Proteomes" id="UP000198859">
    <property type="component" value="Chromosome I"/>
</dbReference>
<dbReference type="RefSeq" id="WP_091729116.1">
    <property type="nucleotide sequence ID" value="NZ_LT629757.1"/>
</dbReference>
<dbReference type="AlphaFoldDB" id="A0A1H1SR50"/>
<evidence type="ECO:0000313" key="3">
    <source>
        <dbReference type="Proteomes" id="UP000198859"/>
    </source>
</evidence>
<dbReference type="STRING" id="642780.SAMN04488570_2026"/>
<keyword evidence="3" id="KW-1185">Reference proteome</keyword>
<name>A0A1H1SR50_9ACTN</name>
<reference evidence="3" key="1">
    <citation type="submission" date="2016-10" db="EMBL/GenBank/DDBJ databases">
        <authorList>
            <person name="Varghese N."/>
            <person name="Submissions S."/>
        </authorList>
    </citation>
    <scope>NUCLEOTIDE SEQUENCE [LARGE SCALE GENOMIC DNA]</scope>
    <source>
        <strain evidence="3">DSM 22127</strain>
    </source>
</reference>
<gene>
    <name evidence="2" type="ORF">SAMN04488570_2026</name>
</gene>
<dbReference type="EMBL" id="LT629757">
    <property type="protein sequence ID" value="SDS50464.1"/>
    <property type="molecule type" value="Genomic_DNA"/>
</dbReference>
<feature type="region of interest" description="Disordered" evidence="1">
    <location>
        <begin position="1"/>
        <end position="41"/>
    </location>
</feature>